<comment type="caution">
    <text evidence="7">The sequence shown here is derived from an EMBL/GenBank/DDBJ whole genome shotgun (WGS) entry which is preliminary data.</text>
</comment>
<evidence type="ECO:0000256" key="5">
    <source>
        <dbReference type="ARBA" id="ARBA00023315"/>
    </source>
</evidence>
<proteinExistence type="inferred from homology"/>
<keyword evidence="6" id="KW-0961">Cell wall biogenesis/degradation</keyword>
<dbReference type="Proteomes" id="UP001352263">
    <property type="component" value="Unassembled WGS sequence"/>
</dbReference>
<dbReference type="SUPFAM" id="SSF55729">
    <property type="entry name" value="Acyl-CoA N-acyltransferases (Nat)"/>
    <property type="match status" value="1"/>
</dbReference>
<dbReference type="PANTHER" id="PTHR36174">
    <property type="entry name" value="LIPID II:GLYCINE GLYCYLTRANSFERASE"/>
    <property type="match status" value="1"/>
</dbReference>
<organism evidence="7 8">
    <name type="scientific">Noviherbaspirillum album</name>
    <dbReference type="NCBI Taxonomy" id="3080276"/>
    <lineage>
        <taxon>Bacteria</taxon>
        <taxon>Pseudomonadati</taxon>
        <taxon>Pseudomonadota</taxon>
        <taxon>Betaproteobacteria</taxon>
        <taxon>Burkholderiales</taxon>
        <taxon>Oxalobacteraceae</taxon>
        <taxon>Noviherbaspirillum</taxon>
    </lineage>
</organism>
<dbReference type="EMBL" id="JAWIIV010000006">
    <property type="protein sequence ID" value="MEC4719292.1"/>
    <property type="molecule type" value="Genomic_DNA"/>
</dbReference>
<dbReference type="InterPro" id="IPR016181">
    <property type="entry name" value="Acyl_CoA_acyltransferase"/>
</dbReference>
<name>A0ABU6J7M8_9BURK</name>
<dbReference type="PROSITE" id="PS51191">
    <property type="entry name" value="FEMABX"/>
    <property type="match status" value="1"/>
</dbReference>
<keyword evidence="2" id="KW-0808">Transferase</keyword>
<evidence type="ECO:0000256" key="2">
    <source>
        <dbReference type="ARBA" id="ARBA00022679"/>
    </source>
</evidence>
<dbReference type="Gene3D" id="3.40.630.30">
    <property type="match status" value="1"/>
</dbReference>
<evidence type="ECO:0000256" key="3">
    <source>
        <dbReference type="ARBA" id="ARBA00022960"/>
    </source>
</evidence>
<evidence type="ECO:0000256" key="1">
    <source>
        <dbReference type="ARBA" id="ARBA00009943"/>
    </source>
</evidence>
<sequence length="256" mass="29796">MKPKVKTIWFSHAVSPWRALWLTDYQRSTVTRRVPGFVQETFFTKLIDLTQSEESLLMSFSADTRRLIRRADKEGIAFRESSDIDEFVRFFNRFSGQKRLNYWLKADSLRKRVREYRITKAELHGDILFAHLYLCDRNTSRATILYGASILREEKRDISGAVLSSANRGLHFYDMCRLKQDGFRTYDLGGYAPDTTDDELRKINDFKDQFGGRLVHEANHRSILLNWASGAINAAVKFKQRNRNRPVDAAQVSRTG</sequence>
<evidence type="ECO:0000313" key="8">
    <source>
        <dbReference type="Proteomes" id="UP001352263"/>
    </source>
</evidence>
<keyword evidence="8" id="KW-1185">Reference proteome</keyword>
<evidence type="ECO:0000256" key="4">
    <source>
        <dbReference type="ARBA" id="ARBA00022984"/>
    </source>
</evidence>
<gene>
    <name evidence="7" type="ORF">RY831_09040</name>
</gene>
<keyword evidence="5" id="KW-0012">Acyltransferase</keyword>
<comment type="similarity">
    <text evidence="1">Belongs to the FemABX family.</text>
</comment>
<accession>A0ABU6J7M8</accession>
<evidence type="ECO:0000313" key="7">
    <source>
        <dbReference type="EMBL" id="MEC4719292.1"/>
    </source>
</evidence>
<dbReference type="RefSeq" id="WP_326506012.1">
    <property type="nucleotide sequence ID" value="NZ_JAWIIV010000006.1"/>
</dbReference>
<reference evidence="7 8" key="1">
    <citation type="submission" date="2023-10" db="EMBL/GenBank/DDBJ databases">
        <title>Noviherbaspirillum sp. CPCC 100848 genome assembly.</title>
        <authorList>
            <person name="Li X.Y."/>
            <person name="Fang X.M."/>
        </authorList>
    </citation>
    <scope>NUCLEOTIDE SEQUENCE [LARGE SCALE GENOMIC DNA]</scope>
    <source>
        <strain evidence="7 8">CPCC 100848</strain>
    </source>
</reference>
<keyword evidence="3" id="KW-0133">Cell shape</keyword>
<protein>
    <recommendedName>
        <fullName evidence="9">BioF2-like acetyltransferase domain-containing protein</fullName>
    </recommendedName>
</protein>
<dbReference type="PANTHER" id="PTHR36174:SF1">
    <property type="entry name" value="LIPID II:GLYCINE GLYCYLTRANSFERASE"/>
    <property type="match status" value="1"/>
</dbReference>
<keyword evidence="4" id="KW-0573">Peptidoglycan synthesis</keyword>
<evidence type="ECO:0008006" key="9">
    <source>
        <dbReference type="Google" id="ProtNLM"/>
    </source>
</evidence>
<dbReference type="InterPro" id="IPR003447">
    <property type="entry name" value="FEMABX"/>
</dbReference>
<evidence type="ECO:0000256" key="6">
    <source>
        <dbReference type="ARBA" id="ARBA00023316"/>
    </source>
</evidence>
<dbReference type="InterPro" id="IPR050644">
    <property type="entry name" value="PG_Glycine_Bridge_Synth"/>
</dbReference>